<sequence>MNPIIHYFQYLDDAIDVEKKLKKELYDHRLENNFGNKSEWINMSYKLLYEHVKSYITSDYNIIIDKYGGINLSEKHIRRKLSNKKEKNKTIFDSESKENIINIMTSSDENSDNYDSIITHKNMFIDKLGINNINNNKLCMLLNLYLGKEYLFDRYEILFGYNKISNLYDDSQIIKNERIKRKIINDFVNRLLGKNYNKLDDSKLKHVVIEHDKYNKAINDIISNSMYFNNEEKYRPLFGKKSGKLKSNPKNKKAIQYYVNTLIDILKSYNIILKVERYYKNKGARLCTYSLSVDKQVKDIILNKYDD</sequence>
<reference evidence="1" key="1">
    <citation type="journal article" date="2017" name="Front. Microbiol.">
        <title>Genome Characterization of the First Mimiviruses of Lineage C Isolated in Brazil.</title>
        <authorList>
            <person name="Assis F.L."/>
            <person name="Franco-Luiz A.P.M."/>
            <person name="Dos Santos R.N."/>
            <person name="Campos F.S."/>
            <person name="Dornas F.P."/>
            <person name="Borato P.V.M."/>
            <person name="Franco A.C."/>
            <person name="Abrahao J.S."/>
            <person name="Colson P."/>
            <person name="Scola B."/>
        </authorList>
    </citation>
    <scope>NUCLEOTIDE SEQUENCE [LARGE SCALE GENOMIC DNA]</scope>
</reference>
<accession>A0A2L2DL17</accession>
<proteinExistence type="predicted"/>
<evidence type="ECO:0000313" key="1">
    <source>
        <dbReference type="EMBL" id="AVG46840.1"/>
    </source>
</evidence>
<protein>
    <submittedName>
        <fullName evidence="1">Uncharacterized protein</fullName>
    </submittedName>
</protein>
<dbReference type="EMBL" id="MG602507">
    <property type="protein sequence ID" value="AVG46840.1"/>
    <property type="molecule type" value="Genomic_DNA"/>
</dbReference>
<organism evidence="1">
    <name type="scientific">Acanthamoeba polyphaga mimivirus</name>
    <name type="common">APMV</name>
    <dbReference type="NCBI Taxonomy" id="212035"/>
    <lineage>
        <taxon>Viruses</taxon>
        <taxon>Varidnaviria</taxon>
        <taxon>Bamfordvirae</taxon>
        <taxon>Nucleocytoviricota</taxon>
        <taxon>Megaviricetes</taxon>
        <taxon>Imitervirales</taxon>
        <taxon>Mimiviridae</taxon>
        <taxon>Megamimivirinae</taxon>
        <taxon>Mimivirus</taxon>
        <taxon>Mimivirus bradfordmassiliense</taxon>
    </lineage>
</organism>
<organismHost>
    <name type="scientific">Acanthamoeba polyphaga</name>
    <name type="common">Amoeba</name>
    <dbReference type="NCBI Taxonomy" id="5757"/>
</organismHost>
<dbReference type="Proteomes" id="UP000280369">
    <property type="component" value="Segment"/>
</dbReference>
<name>A0A2L2DL17_MIMIV</name>